<evidence type="ECO:0000256" key="3">
    <source>
        <dbReference type="ARBA" id="ARBA00022801"/>
    </source>
</evidence>
<sequence length="268" mass="30163">MVKSKLSEVREKYSIFVPLDIENSIQKSESVNDGEWYVQGYATTPDLDLQGDIILPQGIDISYFIENGWINYEHKNDAEFIIGAPTSNCYVDVDKGLFVEAKLLKDNKYAQSMWKLANTIQKSGISRQLGFSIEGAVVSRNAQDNRIIEGVKIHNVALTTHPANPRATWETLVKSWTTGYGTAPDAQVDAGALRREMFKEDISNLTYAVRTIAGLYSKKPAEKEFILREVAKDIEVDTSENELSKFMLQLSRGISLKEATNFIERRKG</sequence>
<keyword evidence="1" id="KW-1188">Viral release from host cell</keyword>
<keyword evidence="3" id="KW-0378">Hydrolase</keyword>
<evidence type="ECO:0000256" key="2">
    <source>
        <dbReference type="ARBA" id="ARBA00022670"/>
    </source>
</evidence>
<accession>A0AAE7RKK4</accession>
<keyword evidence="2 7" id="KW-0645">Protease</keyword>
<keyword evidence="8" id="KW-1185">Reference proteome</keyword>
<evidence type="ECO:0000313" key="7">
    <source>
        <dbReference type="EMBL" id="QVW28128.1"/>
    </source>
</evidence>
<evidence type="ECO:0000259" key="6">
    <source>
        <dbReference type="Pfam" id="PF04586"/>
    </source>
</evidence>
<reference evidence="7 8" key="1">
    <citation type="submission" date="2021-02" db="EMBL/GenBank/DDBJ databases">
        <title>Isolation and Efficacy of Vancomycin Resistant Enterococci-specific Bacteriophages in Wax Moth Larvae Model Galleria mellonella.</title>
        <authorList>
            <person name="El Haddad L."/>
            <person name="Harb C.P."/>
            <person name="Clark J.R."/>
            <person name="Terwilliger A.L."/>
            <person name="Chaftari C."/>
            <person name="Duna M."/>
            <person name="Youssef S."/>
            <person name="Stibich M."/>
            <person name="Maresso A."/>
            <person name="Chemaly R.F."/>
        </authorList>
    </citation>
    <scope>NUCLEOTIDE SEQUENCE [LARGE SCALE GENOMIC DNA]</scope>
</reference>
<dbReference type="GO" id="GO:0006508">
    <property type="term" value="P:proteolysis"/>
    <property type="evidence" value="ECO:0007669"/>
    <property type="project" value="UniProtKB-KW"/>
</dbReference>
<feature type="domain" description="Prohead serine protease" evidence="6">
    <location>
        <begin position="77"/>
        <end position="172"/>
    </location>
</feature>
<keyword evidence="4" id="KW-0118">Viral capsid assembly</keyword>
<dbReference type="InterPro" id="IPR054613">
    <property type="entry name" value="Peptidase_S78_dom"/>
</dbReference>
<protein>
    <submittedName>
        <fullName evidence="7">Prohead protease protein</fullName>
    </submittedName>
</protein>
<dbReference type="GO" id="GO:0046797">
    <property type="term" value="P:viral procapsid maturation"/>
    <property type="evidence" value="ECO:0007669"/>
    <property type="project" value="UniProtKB-KW"/>
</dbReference>
<evidence type="ECO:0000256" key="5">
    <source>
        <dbReference type="ARBA" id="ARBA00023045"/>
    </source>
</evidence>
<dbReference type="Pfam" id="PF04586">
    <property type="entry name" value="Peptidase_S78"/>
    <property type="match status" value="1"/>
</dbReference>
<dbReference type="GO" id="GO:0008233">
    <property type="term" value="F:peptidase activity"/>
    <property type="evidence" value="ECO:0007669"/>
    <property type="project" value="UniProtKB-KW"/>
</dbReference>
<evidence type="ECO:0000313" key="8">
    <source>
        <dbReference type="Proteomes" id="UP000828118"/>
    </source>
</evidence>
<proteinExistence type="predicted"/>
<dbReference type="Proteomes" id="UP000828118">
    <property type="component" value="Segment"/>
</dbReference>
<organism evidence="7 8">
    <name type="scientific">Enterococcus phage MDA2</name>
    <dbReference type="NCBI Taxonomy" id="2816459"/>
    <lineage>
        <taxon>Viruses</taxon>
        <taxon>Duplodnaviria</taxon>
        <taxon>Heunggongvirae</taxon>
        <taxon>Uroviricota</taxon>
        <taxon>Caudoviricetes</taxon>
        <taxon>Herelleviridae</taxon>
        <taxon>Brockvirinae</taxon>
        <taxon>Kochikohdavirus</taxon>
        <taxon>Kochikohdavirus mda2</taxon>
    </lineage>
</organism>
<evidence type="ECO:0000256" key="1">
    <source>
        <dbReference type="ARBA" id="ARBA00022612"/>
    </source>
</evidence>
<keyword evidence="5" id="KW-1273">Viral capsid maturation</keyword>
<name>A0AAE7RKK4_9CAUD</name>
<dbReference type="EMBL" id="MW633168">
    <property type="protein sequence ID" value="QVW28128.1"/>
    <property type="molecule type" value="Genomic_DNA"/>
</dbReference>
<evidence type="ECO:0000256" key="4">
    <source>
        <dbReference type="ARBA" id="ARBA00022950"/>
    </source>
</evidence>